<dbReference type="RefSeq" id="WP_193996128.1">
    <property type="nucleotide sequence ID" value="NZ_JADEXP010000398.1"/>
</dbReference>
<sequence>MTQILDPIPSDDTNSVLCCYVNRSSKIQVARITNISNWYFERVVFPGQRLMFETNAKGQLEIHSGSMASSILEDTIPCARLVIDQTDDEVVEAIIGPALDLAADDVPSSLPAMQSVSG</sequence>
<protein>
    <submittedName>
        <fullName evidence="1">DUF1830 domain-containing protein</fullName>
    </submittedName>
</protein>
<dbReference type="Proteomes" id="UP000615026">
    <property type="component" value="Unassembled WGS sequence"/>
</dbReference>
<name>A0A928ZZ96_LEPEC</name>
<dbReference type="EMBL" id="JADEXP010000398">
    <property type="protein sequence ID" value="MBE9070247.1"/>
    <property type="molecule type" value="Genomic_DNA"/>
</dbReference>
<evidence type="ECO:0000313" key="1">
    <source>
        <dbReference type="EMBL" id="MBE9070247.1"/>
    </source>
</evidence>
<reference evidence="1" key="1">
    <citation type="submission" date="2020-10" db="EMBL/GenBank/DDBJ databases">
        <authorList>
            <person name="Castelo-Branco R."/>
            <person name="Eusebio N."/>
            <person name="Adriana R."/>
            <person name="Vieira A."/>
            <person name="Brugerolle De Fraissinette N."/>
            <person name="Rezende De Castro R."/>
            <person name="Schneider M.P."/>
            <person name="Vasconcelos V."/>
            <person name="Leao P.N."/>
        </authorList>
    </citation>
    <scope>NUCLEOTIDE SEQUENCE</scope>
    <source>
        <strain evidence="1">LEGE 11479</strain>
    </source>
</reference>
<dbReference type="AlphaFoldDB" id="A0A928ZZ96"/>
<evidence type="ECO:0000313" key="2">
    <source>
        <dbReference type="Proteomes" id="UP000615026"/>
    </source>
</evidence>
<dbReference type="InterPro" id="IPR014964">
    <property type="entry name" value="DUF1830"/>
</dbReference>
<proteinExistence type="predicted"/>
<keyword evidence="2" id="KW-1185">Reference proteome</keyword>
<comment type="caution">
    <text evidence="1">The sequence shown here is derived from an EMBL/GenBank/DDBJ whole genome shotgun (WGS) entry which is preliminary data.</text>
</comment>
<organism evidence="1 2">
    <name type="scientific">Leptolyngbya cf. ectocarpi LEGE 11479</name>
    <dbReference type="NCBI Taxonomy" id="1828722"/>
    <lineage>
        <taxon>Bacteria</taxon>
        <taxon>Bacillati</taxon>
        <taxon>Cyanobacteriota</taxon>
        <taxon>Cyanophyceae</taxon>
        <taxon>Leptolyngbyales</taxon>
        <taxon>Leptolyngbyaceae</taxon>
        <taxon>Leptolyngbya group</taxon>
        <taxon>Leptolyngbya</taxon>
    </lineage>
</organism>
<dbReference type="Pfam" id="PF08865">
    <property type="entry name" value="DUF1830"/>
    <property type="match status" value="1"/>
</dbReference>
<accession>A0A928ZZ96</accession>
<gene>
    <name evidence="1" type="ORF">IQ260_26755</name>
</gene>